<dbReference type="Proteomes" id="UP000245880">
    <property type="component" value="Unassembled WGS sequence"/>
</dbReference>
<proteinExistence type="predicted"/>
<dbReference type="RefSeq" id="WP_109673991.1">
    <property type="nucleotide sequence ID" value="NZ_QGDT01000003.1"/>
</dbReference>
<protein>
    <recommendedName>
        <fullName evidence="4">Outer membrane protein with beta-barrel domain</fullName>
    </recommendedName>
</protein>
<reference evidence="2 3" key="1">
    <citation type="submission" date="2018-03" db="EMBL/GenBank/DDBJ databases">
        <title>Genomic Encyclopedia of Archaeal and Bacterial Type Strains, Phase II (KMG-II): from individual species to whole genera.</title>
        <authorList>
            <person name="Goeker M."/>
        </authorList>
    </citation>
    <scope>NUCLEOTIDE SEQUENCE [LARGE SCALE GENOMIC DNA]</scope>
    <source>
        <strain evidence="2 3">DSM 100346</strain>
    </source>
</reference>
<dbReference type="AlphaFoldDB" id="A0A316AMV0"/>
<sequence>MKNKLYTILFLAFVTTSLHAQSLSRVTSGIDLGLGYHPNDGLWAPAGMYHQDLSLKNFTQIRVGWGVRAYGVYTGATNMTPNYNASQGDTLSFGKVSTNGLSFLASVSFMVGPVEIGANTDLVGIAFGTRRQALYSSRNVDGEGAEFYNDYVPASPSALNALPLLFNNNNGQSEIFARIWFTNRIGLKLGYNFGRTSYTSEEKLDNGRTRFSFGSNYPYVAMAFPLYN</sequence>
<evidence type="ECO:0000256" key="1">
    <source>
        <dbReference type="SAM" id="SignalP"/>
    </source>
</evidence>
<keyword evidence="1" id="KW-0732">Signal</keyword>
<keyword evidence="3" id="KW-1185">Reference proteome</keyword>
<feature type="chain" id="PRO_5016280962" description="Outer membrane protein with beta-barrel domain" evidence="1">
    <location>
        <begin position="21"/>
        <end position="228"/>
    </location>
</feature>
<dbReference type="EMBL" id="QGDT01000003">
    <property type="protein sequence ID" value="PWJ59095.1"/>
    <property type="molecule type" value="Genomic_DNA"/>
</dbReference>
<comment type="caution">
    <text evidence="2">The sequence shown here is derived from an EMBL/GenBank/DDBJ whole genome shotgun (WGS) entry which is preliminary data.</text>
</comment>
<feature type="signal peptide" evidence="1">
    <location>
        <begin position="1"/>
        <end position="20"/>
    </location>
</feature>
<evidence type="ECO:0000313" key="2">
    <source>
        <dbReference type="EMBL" id="PWJ59095.1"/>
    </source>
</evidence>
<evidence type="ECO:0008006" key="4">
    <source>
        <dbReference type="Google" id="ProtNLM"/>
    </source>
</evidence>
<dbReference type="OrthoDB" id="947982at2"/>
<gene>
    <name evidence="2" type="ORF">CLV98_103468</name>
</gene>
<organism evidence="2 3">
    <name type="scientific">Dyadobacter jejuensis</name>
    <dbReference type="NCBI Taxonomy" id="1082580"/>
    <lineage>
        <taxon>Bacteria</taxon>
        <taxon>Pseudomonadati</taxon>
        <taxon>Bacteroidota</taxon>
        <taxon>Cytophagia</taxon>
        <taxon>Cytophagales</taxon>
        <taxon>Spirosomataceae</taxon>
        <taxon>Dyadobacter</taxon>
    </lineage>
</organism>
<evidence type="ECO:0000313" key="3">
    <source>
        <dbReference type="Proteomes" id="UP000245880"/>
    </source>
</evidence>
<accession>A0A316AMV0</accession>
<name>A0A316AMV0_9BACT</name>